<evidence type="ECO:0000313" key="3">
    <source>
        <dbReference type="Proteomes" id="UP000224006"/>
    </source>
</evidence>
<sequence>MSGDSGMDSVKRSQVPRPGRCRGGPPAVCCAADEPRDAPANASSPAALDLKRRRFFGSGRDAPPTDGTRTLSPHVGALCFRSSGVASAGELSRRRSSVLDLPLTQRSPCVAEPGSEGRAARGRLSPPQATAAGAGASGASPRSDFQRGGGHCGQPLLRRLLSTVLAVSLCFQRFLVSSVPQAPAVPAAPASRPQRVLATHQASPFSFLGAAAWSLSSDSCNDVFLDLADGLNRKNQTITVRLRRGRTLNIASFDRSRYDMMPLNFKQEAYQVRSKRPMICVTSELIRLSGYFVFSAPLTDFWTIQTPPGATFPTYTFSWPTGGQQVTRSGGLCVLISDSKNPGTLLTIIIRPSAGPTAAKPACALLVAAVLLSVGKVLW</sequence>
<dbReference type="OrthoDB" id="333022at2759"/>
<feature type="region of interest" description="Disordered" evidence="1">
    <location>
        <begin position="1"/>
        <end position="27"/>
    </location>
</feature>
<dbReference type="GeneID" id="40308173"/>
<feature type="compositionally biased region" description="Low complexity" evidence="1">
    <location>
        <begin position="125"/>
        <end position="141"/>
    </location>
</feature>
<dbReference type="RefSeq" id="XP_029215256.1">
    <property type="nucleotide sequence ID" value="XM_029361789.1"/>
</dbReference>
<reference evidence="2 3" key="1">
    <citation type="submission" date="2017-09" db="EMBL/GenBank/DDBJ databases">
        <title>Genome sequencing of Besnoitia besnoiti strain Bb-Ger1.</title>
        <authorList>
            <person name="Schares G."/>
            <person name="Venepally P."/>
            <person name="Lorenzi H.A."/>
        </authorList>
    </citation>
    <scope>NUCLEOTIDE SEQUENCE [LARGE SCALE GENOMIC DNA]</scope>
    <source>
        <strain evidence="2 3">Bb-Ger1</strain>
    </source>
</reference>
<proteinExistence type="predicted"/>
<dbReference type="Proteomes" id="UP000224006">
    <property type="component" value="Chromosome XIII"/>
</dbReference>
<gene>
    <name evidence="2" type="ORF">BESB_031210</name>
</gene>
<evidence type="ECO:0000256" key="1">
    <source>
        <dbReference type="SAM" id="MobiDB-lite"/>
    </source>
</evidence>
<name>A0A2A9M6I7_BESBE</name>
<comment type="caution">
    <text evidence="2">The sequence shown here is derived from an EMBL/GenBank/DDBJ whole genome shotgun (WGS) entry which is preliminary data.</text>
</comment>
<keyword evidence="3" id="KW-1185">Reference proteome</keyword>
<accession>A0A2A9M6I7</accession>
<dbReference type="EMBL" id="NWUJ01000016">
    <property type="protein sequence ID" value="PFH31247.1"/>
    <property type="molecule type" value="Genomic_DNA"/>
</dbReference>
<evidence type="ECO:0000313" key="2">
    <source>
        <dbReference type="EMBL" id="PFH31247.1"/>
    </source>
</evidence>
<organism evidence="2 3">
    <name type="scientific">Besnoitia besnoiti</name>
    <name type="common">Apicomplexan protozoan</name>
    <dbReference type="NCBI Taxonomy" id="94643"/>
    <lineage>
        <taxon>Eukaryota</taxon>
        <taxon>Sar</taxon>
        <taxon>Alveolata</taxon>
        <taxon>Apicomplexa</taxon>
        <taxon>Conoidasida</taxon>
        <taxon>Coccidia</taxon>
        <taxon>Eucoccidiorida</taxon>
        <taxon>Eimeriorina</taxon>
        <taxon>Sarcocystidae</taxon>
        <taxon>Besnoitia</taxon>
    </lineage>
</organism>
<dbReference type="AlphaFoldDB" id="A0A2A9M6I7"/>
<dbReference type="VEuPathDB" id="ToxoDB:BESB_031210"/>
<dbReference type="KEGG" id="bbes:BESB_031210"/>
<feature type="region of interest" description="Disordered" evidence="1">
    <location>
        <begin position="107"/>
        <end position="149"/>
    </location>
</feature>
<protein>
    <submittedName>
        <fullName evidence="2">Uncharacterized protein</fullName>
    </submittedName>
</protein>